<evidence type="ECO:0000256" key="5">
    <source>
        <dbReference type="ARBA" id="ARBA00022618"/>
    </source>
</evidence>
<dbReference type="InterPro" id="IPR040690">
    <property type="entry name" value="FtsX_ECD"/>
</dbReference>
<dbReference type="Pfam" id="PF18075">
    <property type="entry name" value="FtsX_ECD"/>
    <property type="match status" value="1"/>
</dbReference>
<keyword evidence="7 11" id="KW-1133">Transmembrane helix</keyword>
<feature type="transmembrane region" description="Helical" evidence="11">
    <location>
        <begin position="274"/>
        <end position="297"/>
    </location>
</feature>
<proteinExistence type="inferred from homology"/>
<feature type="transmembrane region" description="Helical" evidence="11">
    <location>
        <begin position="224"/>
        <end position="245"/>
    </location>
</feature>
<dbReference type="Pfam" id="PF02687">
    <property type="entry name" value="FtsX"/>
    <property type="match status" value="1"/>
</dbReference>
<evidence type="ECO:0000256" key="11">
    <source>
        <dbReference type="SAM" id="Phobius"/>
    </source>
</evidence>
<dbReference type="GO" id="GO:0051301">
    <property type="term" value="P:cell division"/>
    <property type="evidence" value="ECO:0007669"/>
    <property type="project" value="UniProtKB-KW"/>
</dbReference>
<evidence type="ECO:0000256" key="3">
    <source>
        <dbReference type="ARBA" id="ARBA00021907"/>
    </source>
</evidence>
<dbReference type="Proteomes" id="UP000178349">
    <property type="component" value="Unassembled WGS sequence"/>
</dbReference>
<dbReference type="PANTHER" id="PTHR47755">
    <property type="entry name" value="CELL DIVISION PROTEIN FTSX"/>
    <property type="match status" value="1"/>
</dbReference>
<dbReference type="GO" id="GO:0005886">
    <property type="term" value="C:plasma membrane"/>
    <property type="evidence" value="ECO:0007669"/>
    <property type="project" value="UniProtKB-SubCell"/>
</dbReference>
<evidence type="ECO:0000313" key="14">
    <source>
        <dbReference type="EMBL" id="OGH84912.1"/>
    </source>
</evidence>
<comment type="caution">
    <text evidence="14">The sequence shown here is derived from an EMBL/GenBank/DDBJ whole genome shotgun (WGS) entry which is preliminary data.</text>
</comment>
<protein>
    <recommendedName>
        <fullName evidence="3 10">Cell division protein FtsX</fullName>
    </recommendedName>
</protein>
<keyword evidence="4 10" id="KW-1003">Cell membrane</keyword>
<dbReference type="AlphaFoldDB" id="A0A1F6NLT9"/>
<keyword evidence="8 10" id="KW-0472">Membrane</keyword>
<feature type="domain" description="ABC3 transporter permease C-terminal" evidence="12">
    <location>
        <begin position="181"/>
        <end position="302"/>
    </location>
</feature>
<evidence type="ECO:0000259" key="13">
    <source>
        <dbReference type="Pfam" id="PF18075"/>
    </source>
</evidence>
<reference evidence="14 15" key="1">
    <citation type="journal article" date="2016" name="Nat. Commun.">
        <title>Thousands of microbial genomes shed light on interconnected biogeochemical processes in an aquifer system.</title>
        <authorList>
            <person name="Anantharaman K."/>
            <person name="Brown C.T."/>
            <person name="Hug L.A."/>
            <person name="Sharon I."/>
            <person name="Castelle C.J."/>
            <person name="Probst A.J."/>
            <person name="Thomas B.C."/>
            <person name="Singh A."/>
            <person name="Wilkins M.J."/>
            <person name="Karaoz U."/>
            <person name="Brodie E.L."/>
            <person name="Williams K.H."/>
            <person name="Hubbard S.S."/>
            <person name="Banfield J.F."/>
        </authorList>
    </citation>
    <scope>NUCLEOTIDE SEQUENCE [LARGE SCALE GENOMIC DNA]</scope>
</reference>
<evidence type="ECO:0000256" key="9">
    <source>
        <dbReference type="ARBA" id="ARBA00023306"/>
    </source>
</evidence>
<dbReference type="InterPro" id="IPR003838">
    <property type="entry name" value="ABC3_permease_C"/>
</dbReference>
<evidence type="ECO:0000256" key="6">
    <source>
        <dbReference type="ARBA" id="ARBA00022692"/>
    </source>
</evidence>
<keyword evidence="6 11" id="KW-0812">Transmembrane</keyword>
<dbReference type="EMBL" id="MFQW01000058">
    <property type="protein sequence ID" value="OGH84912.1"/>
    <property type="molecule type" value="Genomic_DNA"/>
</dbReference>
<keyword evidence="5 10" id="KW-0132">Cell division</keyword>
<organism evidence="14 15">
    <name type="scientific">Candidatus Magasanikbacteria bacterium RIFOXYC12_FULL_33_11</name>
    <dbReference type="NCBI Taxonomy" id="1798701"/>
    <lineage>
        <taxon>Bacteria</taxon>
        <taxon>Candidatus Magasanikiibacteriota</taxon>
    </lineage>
</organism>
<evidence type="ECO:0000256" key="8">
    <source>
        <dbReference type="ARBA" id="ARBA00023136"/>
    </source>
</evidence>
<evidence type="ECO:0000256" key="10">
    <source>
        <dbReference type="PIRNR" id="PIRNR003097"/>
    </source>
</evidence>
<feature type="domain" description="FtsX extracellular" evidence="13">
    <location>
        <begin position="59"/>
        <end position="144"/>
    </location>
</feature>
<keyword evidence="9 10" id="KW-0131">Cell cycle</keyword>
<evidence type="ECO:0000256" key="1">
    <source>
        <dbReference type="ARBA" id="ARBA00004651"/>
    </source>
</evidence>
<gene>
    <name evidence="14" type="ORF">A2493_00580</name>
</gene>
<evidence type="ECO:0000256" key="4">
    <source>
        <dbReference type="ARBA" id="ARBA00022475"/>
    </source>
</evidence>
<dbReference type="PANTHER" id="PTHR47755:SF1">
    <property type="entry name" value="CELL DIVISION PROTEIN FTSX"/>
    <property type="match status" value="1"/>
</dbReference>
<name>A0A1F6NLT9_9BACT</name>
<evidence type="ECO:0000259" key="12">
    <source>
        <dbReference type="Pfam" id="PF02687"/>
    </source>
</evidence>
<dbReference type="InterPro" id="IPR004513">
    <property type="entry name" value="FtsX"/>
</dbReference>
<feature type="transmembrane region" description="Helical" evidence="11">
    <location>
        <begin position="178"/>
        <end position="203"/>
    </location>
</feature>
<dbReference type="Gene3D" id="3.30.70.3040">
    <property type="match status" value="1"/>
</dbReference>
<evidence type="ECO:0000256" key="2">
    <source>
        <dbReference type="ARBA" id="ARBA00007379"/>
    </source>
</evidence>
<comment type="similarity">
    <text evidence="2 10">Belongs to the ABC-4 integral membrane protein family. FtsX subfamily.</text>
</comment>
<evidence type="ECO:0000256" key="7">
    <source>
        <dbReference type="ARBA" id="ARBA00022989"/>
    </source>
</evidence>
<dbReference type="PIRSF" id="PIRSF003097">
    <property type="entry name" value="FtsX"/>
    <property type="match status" value="1"/>
</dbReference>
<evidence type="ECO:0000313" key="15">
    <source>
        <dbReference type="Proteomes" id="UP000178349"/>
    </source>
</evidence>
<feature type="transmembrane region" description="Helical" evidence="11">
    <location>
        <begin position="21"/>
        <end position="43"/>
    </location>
</feature>
<accession>A0A1F6NLT9</accession>
<comment type="subcellular location">
    <subcellularLocation>
        <location evidence="1">Cell membrane</location>
        <topology evidence="1">Multi-pass membrane protein</topology>
    </subcellularLocation>
</comment>
<sequence>MMAGFFRIVKFSFQEIFRNMSLSIMTVLILILMLLSINTLIIVKVLTDESITAVKNQIDVSIYFNPEATEDEITEIRDYVSAFPEVEQEIFLDRDQVFEEFKKNYFDNDDVLSSLNELVDNPLGPTLIIKTRDPKDYEKIIKALTVPEYENIIEAKTFGDTQTAINKIHAITTNVQKFSYFLTILFAIISFIIIFNTIRVAIYTQRAEIGIKRLVGATSWFIRGPYLIESLLFSITSVGVIYFLMNFLLKFLDPYVSVVFQKTDLLSLYFSQNIWMILGTEFSIVFLLTIISSGLAMRRYLRT</sequence>